<gene>
    <name evidence="7" type="primary">Mrpl28</name>
</gene>
<evidence type="ECO:0000256" key="1">
    <source>
        <dbReference type="ARBA" id="ARBA00008760"/>
    </source>
</evidence>
<keyword evidence="2 7" id="KW-0689">Ribosomal protein</keyword>
<comment type="similarity">
    <text evidence="1">Belongs to the bacterial ribosomal protein bL28 family.</text>
</comment>
<dbReference type="InterPro" id="IPR026569">
    <property type="entry name" value="Ribosomal_bL28"/>
</dbReference>
<feature type="region of interest" description="Disordered" evidence="6">
    <location>
        <begin position="290"/>
        <end position="314"/>
    </location>
</feature>
<sequence length="314" mass="36806">MAGKVARIYGKAGYNAPPRLHSKYLPARERDLPVYKPTRGTFVHELPRNELLFNPAVKYPIYNRLPKFWRDEFEYKRPLLHQKVIKGSKQPQHEGLWHKDHTGVSKQMYNFPVKLFYPPESEKEIWAGEAVIFGYKPAKGDIKNPVKFPRTWRPLLRKQTFYSEILDRHITTKFSSLALDLIDEAFGFDNFILQTHSKVLQKFGSSLKREMLLKLARKETDLFPNDPQKQESIYEKYKKHVISEEEAEWTGLTLVEAMEKQWEAEKSKGLHTPLLEIYAKELKAKLAVENKQSSAEPIQVFDMTQQKTESQQRT</sequence>
<dbReference type="AlphaFoldDB" id="A0A6F9DLR7"/>
<evidence type="ECO:0000256" key="4">
    <source>
        <dbReference type="ARBA" id="ARBA00035269"/>
    </source>
</evidence>
<evidence type="ECO:0000256" key="3">
    <source>
        <dbReference type="ARBA" id="ARBA00023274"/>
    </source>
</evidence>
<dbReference type="PANTHER" id="PTHR13528:SF2">
    <property type="entry name" value="LARGE RIBOSOMAL SUBUNIT PROTEIN BL28M"/>
    <property type="match status" value="1"/>
</dbReference>
<proteinExistence type="evidence at transcript level"/>
<dbReference type="InterPro" id="IPR034704">
    <property type="entry name" value="Ribosomal_bL28/bL31-like_sf"/>
</dbReference>
<dbReference type="EMBL" id="LR788108">
    <property type="protein sequence ID" value="CAB3263970.1"/>
    <property type="molecule type" value="mRNA"/>
</dbReference>
<evidence type="ECO:0000256" key="5">
    <source>
        <dbReference type="ARBA" id="ARBA00035538"/>
    </source>
</evidence>
<reference evidence="7" key="1">
    <citation type="submission" date="2020-04" db="EMBL/GenBank/DDBJ databases">
        <authorList>
            <person name="Neveu A P."/>
        </authorList>
    </citation>
    <scope>NUCLEOTIDE SEQUENCE</scope>
    <source>
        <tissue evidence="7">Whole embryo</tissue>
    </source>
</reference>
<protein>
    <recommendedName>
        <fullName evidence="4">Large ribosomal subunit protein bL28m</fullName>
    </recommendedName>
    <alternativeName>
        <fullName evidence="5">39S ribosomal protein L28, mitochondrial</fullName>
    </alternativeName>
</protein>
<dbReference type="GO" id="GO:0005762">
    <property type="term" value="C:mitochondrial large ribosomal subunit"/>
    <property type="evidence" value="ECO:0007669"/>
    <property type="project" value="TreeGrafter"/>
</dbReference>
<organism evidence="7">
    <name type="scientific">Phallusia mammillata</name>
    <dbReference type="NCBI Taxonomy" id="59560"/>
    <lineage>
        <taxon>Eukaryota</taxon>
        <taxon>Metazoa</taxon>
        <taxon>Chordata</taxon>
        <taxon>Tunicata</taxon>
        <taxon>Ascidiacea</taxon>
        <taxon>Phlebobranchia</taxon>
        <taxon>Ascidiidae</taxon>
        <taxon>Phallusia</taxon>
    </lineage>
</organism>
<evidence type="ECO:0000256" key="6">
    <source>
        <dbReference type="SAM" id="MobiDB-lite"/>
    </source>
</evidence>
<dbReference type="PANTHER" id="PTHR13528">
    <property type="entry name" value="39S RIBOSOMAL PROTEIN L28, MITOCHONDRIAL"/>
    <property type="match status" value="1"/>
</dbReference>
<dbReference type="GO" id="GO:0003735">
    <property type="term" value="F:structural constituent of ribosome"/>
    <property type="evidence" value="ECO:0007669"/>
    <property type="project" value="InterPro"/>
</dbReference>
<name>A0A6F9DLR7_9ASCI</name>
<accession>A0A6F9DLR7</accession>
<keyword evidence="3" id="KW-0687">Ribonucleoprotein</keyword>
<evidence type="ECO:0000313" key="7">
    <source>
        <dbReference type="EMBL" id="CAB3263970.1"/>
    </source>
</evidence>
<dbReference type="SUPFAM" id="SSF143800">
    <property type="entry name" value="L28p-like"/>
    <property type="match status" value="1"/>
</dbReference>
<evidence type="ECO:0000256" key="2">
    <source>
        <dbReference type="ARBA" id="ARBA00022980"/>
    </source>
</evidence>